<organism evidence="2 3">
    <name type="scientific">Faecalibacter bovis</name>
    <dbReference type="NCBI Taxonomy" id="2898187"/>
    <lineage>
        <taxon>Bacteria</taxon>
        <taxon>Pseudomonadati</taxon>
        <taxon>Bacteroidota</taxon>
        <taxon>Flavobacteriia</taxon>
        <taxon>Flavobacteriales</taxon>
        <taxon>Weeksellaceae</taxon>
        <taxon>Faecalibacter</taxon>
    </lineage>
</organism>
<reference evidence="2 3" key="1">
    <citation type="journal article" date="2021" name="Int. J. Syst. Evol. Microbiol.">
        <title>Faecalibacter bovis sp. nov., isolated from cow faeces.</title>
        <authorList>
            <person name="Li F."/>
            <person name="Zhao W."/>
            <person name="Hong Q."/>
            <person name="Shao Q."/>
            <person name="Song J."/>
            <person name="Yang S."/>
        </authorList>
    </citation>
    <scope>NUCLEOTIDE SEQUENCE [LARGE SCALE GENOMIC DNA]</scope>
    <source>
        <strain evidence="2 3">ZY171143</strain>
    </source>
</reference>
<sequence>MKNLFCSLLTLCSFTLLAQENTYTFNQKLVYDFNVSDELSAMYPIDDVLENKLSIYIGNESLLGHSDNDFLFEGFNSSAFLITKDHYYDVKLNSLENQISIKTPTIYDYSELKDYKPYNELYFSNTNKLINLNRTEKVNGYTCNNYELIESNTESVKTIYCIDEKNAINNASFLLPKQSIKGLIVKIGDSNNSSSLILNRIEQSNLKVHFDEKKSIKEYEDKIVKLKELYKSLYDTDTISQADELPYQYESDNRYEDPLYNYFTIPTSENDKVNTFFNSMAPLALTVITLDVDYDGDYDFDRAKAIKTSEESTRKTIQSYKKNGLITKDEAKELNKYFKQYFDQAKSFKFEKYTETLQNNEVTSDTIDAAVYALDETLDYQTNYKNTSLKDVQLAIDEEDSKLYLNIAPSHCKDLKNRIPDFSNIDLKAIVYNYTGQICDLYIYQTGVVDLTSTVDAIRKSVWELNKNYDSYKKEDKEKLIKFFDSLD</sequence>
<gene>
    <name evidence="2" type="ORF">J9309_02100</name>
</gene>
<dbReference type="Proteomes" id="UP000672011">
    <property type="component" value="Chromosome"/>
</dbReference>
<dbReference type="RefSeq" id="WP_230476798.1">
    <property type="nucleotide sequence ID" value="NZ_CP072842.1"/>
</dbReference>
<proteinExistence type="predicted"/>
<accession>A0ABX7XE51</accession>
<evidence type="ECO:0000313" key="3">
    <source>
        <dbReference type="Proteomes" id="UP000672011"/>
    </source>
</evidence>
<feature type="chain" id="PRO_5045226575" evidence="1">
    <location>
        <begin position="19"/>
        <end position="488"/>
    </location>
</feature>
<dbReference type="EMBL" id="CP072842">
    <property type="protein sequence ID" value="QTV06157.1"/>
    <property type="molecule type" value="Genomic_DNA"/>
</dbReference>
<feature type="signal peptide" evidence="1">
    <location>
        <begin position="1"/>
        <end position="18"/>
    </location>
</feature>
<evidence type="ECO:0000313" key="2">
    <source>
        <dbReference type="EMBL" id="QTV06157.1"/>
    </source>
</evidence>
<reference evidence="3" key="2">
    <citation type="submission" date="2021-04" db="EMBL/GenBank/DDBJ databases">
        <title>Taxonomy of Flavobacteriaceae bacterium ZY171143.</title>
        <authorList>
            <person name="Li F."/>
        </authorList>
    </citation>
    <scope>NUCLEOTIDE SEQUENCE [LARGE SCALE GENOMIC DNA]</scope>
    <source>
        <strain evidence="3">ZY171143</strain>
    </source>
</reference>
<keyword evidence="1" id="KW-0732">Signal</keyword>
<protein>
    <submittedName>
        <fullName evidence="2">Uncharacterized protein</fullName>
    </submittedName>
</protein>
<keyword evidence="3" id="KW-1185">Reference proteome</keyword>
<evidence type="ECO:0000256" key="1">
    <source>
        <dbReference type="SAM" id="SignalP"/>
    </source>
</evidence>
<name>A0ABX7XE51_9FLAO</name>